<dbReference type="EMBL" id="CAJNOL010001764">
    <property type="protein sequence ID" value="CAF1415719.1"/>
    <property type="molecule type" value="Genomic_DNA"/>
</dbReference>
<proteinExistence type="predicted"/>
<dbReference type="Gene3D" id="3.90.176.10">
    <property type="entry name" value="Toxin ADP-ribosyltransferase, Chain A, domain 1"/>
    <property type="match status" value="1"/>
</dbReference>
<sequence length="354" mass="38922">MLRDSSGCASFRGSSNPSTAAVVSAGACLTSNPSYQAAVPSSPGYGVATSGACSTSNPCYQAAVPSSVGYSTSSSKVYSSYKPSSQSTDSYSSSYHGSSSYPSNSHKPSSKFVYSAHPKSNASSYNTFKWFNQSSKNKHSLAAKNHGQLNTSLTLKKPRSHSVISHSTHYPNSNFIQLLPVSTQFPDTKLLPKSMMNISISDQVVNFYPVHKKGPNYLKYCIGWLSNEDKPRSMRDCIWQYTSGPNWYCTEVNMALASDSPKLKSYGSYIKQLKYSIGMSQMKFSGIVFRGADMSPSEIQAYETKNIFFIPSFTSTSKSMPFKDKNTLFHIDITPEWSKFCMEIQPEHTKSGLC</sequence>
<keyword evidence="5" id="KW-1185">Reference proteome</keyword>
<evidence type="ECO:0000313" key="3">
    <source>
        <dbReference type="EMBL" id="CAF1415719.1"/>
    </source>
</evidence>
<dbReference type="EMBL" id="CAJNOH010001019">
    <property type="protein sequence ID" value="CAF1164233.1"/>
    <property type="molecule type" value="Genomic_DNA"/>
</dbReference>
<name>A0A814TR36_9BILA</name>
<feature type="region of interest" description="Disordered" evidence="1">
    <location>
        <begin position="92"/>
        <end position="113"/>
    </location>
</feature>
<dbReference type="PROSITE" id="PS51257">
    <property type="entry name" value="PROKAR_LIPOPROTEIN"/>
    <property type="match status" value="1"/>
</dbReference>
<dbReference type="Proteomes" id="UP000663870">
    <property type="component" value="Unassembled WGS sequence"/>
</dbReference>
<feature type="compositionally biased region" description="Low complexity" evidence="1">
    <location>
        <begin position="92"/>
        <end position="111"/>
    </location>
</feature>
<reference evidence="2" key="1">
    <citation type="submission" date="2021-02" db="EMBL/GenBank/DDBJ databases">
        <authorList>
            <person name="Nowell W R."/>
        </authorList>
    </citation>
    <scope>NUCLEOTIDE SEQUENCE</scope>
</reference>
<accession>A0A814TR36</accession>
<evidence type="ECO:0000256" key="1">
    <source>
        <dbReference type="SAM" id="MobiDB-lite"/>
    </source>
</evidence>
<dbReference type="AlphaFoldDB" id="A0A814TR36"/>
<evidence type="ECO:0000313" key="4">
    <source>
        <dbReference type="Proteomes" id="UP000663854"/>
    </source>
</evidence>
<dbReference type="Proteomes" id="UP000663854">
    <property type="component" value="Unassembled WGS sequence"/>
</dbReference>
<evidence type="ECO:0000313" key="5">
    <source>
        <dbReference type="Proteomes" id="UP000663870"/>
    </source>
</evidence>
<dbReference type="SUPFAM" id="SSF56399">
    <property type="entry name" value="ADP-ribosylation"/>
    <property type="match status" value="1"/>
</dbReference>
<gene>
    <name evidence="3" type="ORF">JXQ802_LOCUS35552</name>
    <name evidence="2" type="ORF">PYM288_LOCUS22915</name>
</gene>
<evidence type="ECO:0000313" key="2">
    <source>
        <dbReference type="EMBL" id="CAF1164233.1"/>
    </source>
</evidence>
<comment type="caution">
    <text evidence="2">The sequence shown here is derived from an EMBL/GenBank/DDBJ whole genome shotgun (WGS) entry which is preliminary data.</text>
</comment>
<organism evidence="2 4">
    <name type="scientific">Rotaria sordida</name>
    <dbReference type="NCBI Taxonomy" id="392033"/>
    <lineage>
        <taxon>Eukaryota</taxon>
        <taxon>Metazoa</taxon>
        <taxon>Spiralia</taxon>
        <taxon>Gnathifera</taxon>
        <taxon>Rotifera</taxon>
        <taxon>Eurotatoria</taxon>
        <taxon>Bdelloidea</taxon>
        <taxon>Philodinida</taxon>
        <taxon>Philodinidae</taxon>
        <taxon>Rotaria</taxon>
    </lineage>
</organism>
<protein>
    <submittedName>
        <fullName evidence="2">Uncharacterized protein</fullName>
    </submittedName>
</protein>